<feature type="domain" description="AAA" evidence="5">
    <location>
        <begin position="6"/>
        <end position="166"/>
    </location>
</feature>
<keyword evidence="2" id="KW-0547">Nucleotide-binding</keyword>
<feature type="region of interest" description="Disordered" evidence="4">
    <location>
        <begin position="252"/>
        <end position="338"/>
    </location>
</feature>
<protein>
    <submittedName>
        <fullName evidence="6">Septum site-determining protein MinD</fullName>
    </submittedName>
</protein>
<comment type="similarity">
    <text evidence="1">Belongs to the ParA family. MinD subfamily.</text>
</comment>
<gene>
    <name evidence="6" type="ORF">FC15_GL000605</name>
</gene>
<dbReference type="GO" id="GO:0005524">
    <property type="term" value="F:ATP binding"/>
    <property type="evidence" value="ECO:0007669"/>
    <property type="project" value="UniProtKB-KW"/>
</dbReference>
<evidence type="ECO:0000259" key="5">
    <source>
        <dbReference type="Pfam" id="PF13614"/>
    </source>
</evidence>
<organism evidence="6 7">
    <name type="scientific">Lapidilactobacillus concavus DSM 17758</name>
    <dbReference type="NCBI Taxonomy" id="1423735"/>
    <lineage>
        <taxon>Bacteria</taxon>
        <taxon>Bacillati</taxon>
        <taxon>Bacillota</taxon>
        <taxon>Bacilli</taxon>
        <taxon>Lactobacillales</taxon>
        <taxon>Lactobacillaceae</taxon>
        <taxon>Lapidilactobacillus</taxon>
    </lineage>
</organism>
<dbReference type="GO" id="GO:0009898">
    <property type="term" value="C:cytoplasmic side of plasma membrane"/>
    <property type="evidence" value="ECO:0007669"/>
    <property type="project" value="TreeGrafter"/>
</dbReference>
<reference evidence="6 7" key="1">
    <citation type="journal article" date="2015" name="Genome Announc.">
        <title>Expanding the biotechnology potential of lactobacilli through comparative genomics of 213 strains and associated genera.</title>
        <authorList>
            <person name="Sun Z."/>
            <person name="Harris H.M."/>
            <person name="McCann A."/>
            <person name="Guo C."/>
            <person name="Argimon S."/>
            <person name="Zhang W."/>
            <person name="Yang X."/>
            <person name="Jeffery I.B."/>
            <person name="Cooney J.C."/>
            <person name="Kagawa T.F."/>
            <person name="Liu W."/>
            <person name="Song Y."/>
            <person name="Salvetti E."/>
            <person name="Wrobel A."/>
            <person name="Rasinkangas P."/>
            <person name="Parkhill J."/>
            <person name="Rea M.C."/>
            <person name="O'Sullivan O."/>
            <person name="Ritari J."/>
            <person name="Douillard F.P."/>
            <person name="Paul Ross R."/>
            <person name="Yang R."/>
            <person name="Briner A.E."/>
            <person name="Felis G.E."/>
            <person name="de Vos W.M."/>
            <person name="Barrangou R."/>
            <person name="Klaenhammer T.R."/>
            <person name="Caufield P.W."/>
            <person name="Cui Y."/>
            <person name="Zhang H."/>
            <person name="O'Toole P.W."/>
        </authorList>
    </citation>
    <scope>NUCLEOTIDE SEQUENCE [LARGE SCALE GENOMIC DNA]</scope>
    <source>
        <strain evidence="6 7">DSM 17758</strain>
    </source>
</reference>
<dbReference type="GO" id="GO:0016887">
    <property type="term" value="F:ATP hydrolysis activity"/>
    <property type="evidence" value="ECO:0007669"/>
    <property type="project" value="InterPro"/>
</dbReference>
<name>A0A0R1VSW2_9LACO</name>
<dbReference type="Proteomes" id="UP000051315">
    <property type="component" value="Unassembled WGS sequence"/>
</dbReference>
<feature type="compositionally biased region" description="Polar residues" evidence="4">
    <location>
        <begin position="274"/>
        <end position="300"/>
    </location>
</feature>
<dbReference type="Pfam" id="PF13614">
    <property type="entry name" value="AAA_31"/>
    <property type="match status" value="1"/>
</dbReference>
<dbReference type="STRING" id="1423735.FC15_GL000605"/>
<dbReference type="SUPFAM" id="SSF52540">
    <property type="entry name" value="P-loop containing nucleoside triphosphate hydrolases"/>
    <property type="match status" value="1"/>
</dbReference>
<dbReference type="CDD" id="cd02036">
    <property type="entry name" value="MinD"/>
    <property type="match status" value="1"/>
</dbReference>
<feature type="compositionally biased region" description="Polar residues" evidence="4">
    <location>
        <begin position="253"/>
        <end position="263"/>
    </location>
</feature>
<dbReference type="PATRIC" id="fig|1423735.3.peg.633"/>
<dbReference type="PANTHER" id="PTHR43384">
    <property type="entry name" value="SEPTUM SITE-DETERMINING PROTEIN MIND HOMOLOG, CHLOROPLASTIC-RELATED"/>
    <property type="match status" value="1"/>
</dbReference>
<dbReference type="EMBL" id="AZFX01000087">
    <property type="protein sequence ID" value="KRM08533.1"/>
    <property type="molecule type" value="Genomic_DNA"/>
</dbReference>
<accession>A0A0R1VSW2</accession>
<dbReference type="AlphaFoldDB" id="A0A0R1VSW2"/>
<dbReference type="InterPro" id="IPR025669">
    <property type="entry name" value="AAA_dom"/>
</dbReference>
<proteinExistence type="inferred from homology"/>
<evidence type="ECO:0000256" key="3">
    <source>
        <dbReference type="ARBA" id="ARBA00022840"/>
    </source>
</evidence>
<dbReference type="GO" id="GO:0051782">
    <property type="term" value="P:negative regulation of cell division"/>
    <property type="evidence" value="ECO:0007669"/>
    <property type="project" value="TreeGrafter"/>
</dbReference>
<dbReference type="InterPro" id="IPR050625">
    <property type="entry name" value="ParA/MinD_ATPase"/>
</dbReference>
<evidence type="ECO:0000256" key="2">
    <source>
        <dbReference type="ARBA" id="ARBA00022741"/>
    </source>
</evidence>
<sequence length="338" mass="35997">MMGTALVITSGKGGVGKTTTTANLGAALALLNKKVCLVDLDLGLRNLDAVLGLQNRIIYTLVDVIQGRAEVKQALIKYPNLKGELYLLPAAQNADKNVLTAQSVKSVVQELKQEFDFVLLDCPAGIETGFENAVAGADGAILVTNPENSAISDADRIVGLLEAKQLEFSPRLIINRIRRHLMNQGGTMSVEEITDHLAIPLLGIVFDDDQVIVTSNKGELVTMKPDTPAAQGYRNIARRMLGDTVPLMAVKEGSSQAQTSADGENSADAEKAASTGSQELTASEKTVATDTTPTASDAQTSDSKSSDSKVSSENGSEETNETPRKASFWSRLFGRHEH</sequence>
<evidence type="ECO:0000313" key="7">
    <source>
        <dbReference type="Proteomes" id="UP000051315"/>
    </source>
</evidence>
<keyword evidence="7" id="KW-1185">Reference proteome</keyword>
<dbReference type="Gene3D" id="3.40.50.300">
    <property type="entry name" value="P-loop containing nucleotide triphosphate hydrolases"/>
    <property type="match status" value="1"/>
</dbReference>
<dbReference type="InterPro" id="IPR010223">
    <property type="entry name" value="MinD"/>
</dbReference>
<evidence type="ECO:0000313" key="6">
    <source>
        <dbReference type="EMBL" id="KRM08533.1"/>
    </source>
</evidence>
<keyword evidence="3" id="KW-0067">ATP-binding</keyword>
<dbReference type="InterPro" id="IPR027417">
    <property type="entry name" value="P-loop_NTPase"/>
</dbReference>
<evidence type="ECO:0000256" key="1">
    <source>
        <dbReference type="ARBA" id="ARBA00010257"/>
    </source>
</evidence>
<dbReference type="PANTHER" id="PTHR43384:SF6">
    <property type="entry name" value="SEPTUM SITE-DETERMINING PROTEIN MIND HOMOLOG, CHLOROPLASTIC"/>
    <property type="match status" value="1"/>
</dbReference>
<dbReference type="GO" id="GO:0005829">
    <property type="term" value="C:cytosol"/>
    <property type="evidence" value="ECO:0007669"/>
    <property type="project" value="TreeGrafter"/>
</dbReference>
<dbReference type="NCBIfam" id="TIGR01968">
    <property type="entry name" value="minD_bact"/>
    <property type="match status" value="1"/>
</dbReference>
<comment type="caution">
    <text evidence="6">The sequence shown here is derived from an EMBL/GenBank/DDBJ whole genome shotgun (WGS) entry which is preliminary data.</text>
</comment>
<evidence type="ECO:0000256" key="4">
    <source>
        <dbReference type="SAM" id="MobiDB-lite"/>
    </source>
</evidence>